<protein>
    <submittedName>
        <fullName evidence="2">Alkylhydroperoxidase AhpD family core domain-containing protein</fullName>
    </submittedName>
</protein>
<dbReference type="RefSeq" id="WP_218136135.1">
    <property type="nucleotide sequence ID" value="NZ_FNDJ01000019.1"/>
</dbReference>
<dbReference type="Gene3D" id="1.20.1290.10">
    <property type="entry name" value="AhpD-like"/>
    <property type="match status" value="1"/>
</dbReference>
<dbReference type="PANTHER" id="PTHR34846">
    <property type="entry name" value="4-CARBOXYMUCONOLACTONE DECARBOXYLASE FAMILY PROTEIN (AFU_ORTHOLOGUE AFUA_6G11590)"/>
    <property type="match status" value="1"/>
</dbReference>
<accession>A0A1G9EVH4</accession>
<sequence length="156" mass="16748">MRMNLRTPAAEGLKAMHALEAYLDTAPVPRATLELLRLRVSQINGCGFCVDMHAREALAAGVSGQRVHAVAAWRDTAFFSDEERAALALAEAATRLSDNPDGVPDAVWNAAADHYDEESLAAILMTIVAINAWNRINVTLRNAPALRADETPAATA</sequence>
<evidence type="ECO:0000313" key="2">
    <source>
        <dbReference type="EMBL" id="SDK80177.1"/>
    </source>
</evidence>
<name>A0A1G9EVH4_9ACTN</name>
<dbReference type="Proteomes" id="UP000199202">
    <property type="component" value="Unassembled WGS sequence"/>
</dbReference>
<dbReference type="STRING" id="633440.SAMN05421869_11934"/>
<dbReference type="InterPro" id="IPR003779">
    <property type="entry name" value="CMD-like"/>
</dbReference>
<dbReference type="PANTHER" id="PTHR34846:SF7">
    <property type="entry name" value="BLL7811 PROTEIN"/>
    <property type="match status" value="1"/>
</dbReference>
<reference evidence="2 3" key="1">
    <citation type="submission" date="2016-10" db="EMBL/GenBank/DDBJ databases">
        <authorList>
            <person name="de Groot N.N."/>
        </authorList>
    </citation>
    <scope>NUCLEOTIDE SEQUENCE [LARGE SCALE GENOMIC DNA]</scope>
    <source>
        <strain evidence="2 3">CGMCC 4.6533</strain>
    </source>
</reference>
<dbReference type="AlphaFoldDB" id="A0A1G9EVH4"/>
<proteinExistence type="predicted"/>
<dbReference type="GO" id="GO:0051920">
    <property type="term" value="F:peroxiredoxin activity"/>
    <property type="evidence" value="ECO:0007669"/>
    <property type="project" value="InterPro"/>
</dbReference>
<dbReference type="InterPro" id="IPR029032">
    <property type="entry name" value="AhpD-like"/>
</dbReference>
<evidence type="ECO:0000313" key="3">
    <source>
        <dbReference type="Proteomes" id="UP000199202"/>
    </source>
</evidence>
<dbReference type="InterPro" id="IPR004675">
    <property type="entry name" value="AhpD_core"/>
</dbReference>
<dbReference type="EMBL" id="FNDJ01000019">
    <property type="protein sequence ID" value="SDK80177.1"/>
    <property type="molecule type" value="Genomic_DNA"/>
</dbReference>
<keyword evidence="3" id="KW-1185">Reference proteome</keyword>
<keyword evidence="2" id="KW-0560">Oxidoreductase</keyword>
<dbReference type="Pfam" id="PF02627">
    <property type="entry name" value="CMD"/>
    <property type="match status" value="1"/>
</dbReference>
<evidence type="ECO:0000259" key="1">
    <source>
        <dbReference type="Pfam" id="PF02627"/>
    </source>
</evidence>
<organism evidence="2 3">
    <name type="scientific">Nonomuraea jiangxiensis</name>
    <dbReference type="NCBI Taxonomy" id="633440"/>
    <lineage>
        <taxon>Bacteria</taxon>
        <taxon>Bacillati</taxon>
        <taxon>Actinomycetota</taxon>
        <taxon>Actinomycetes</taxon>
        <taxon>Streptosporangiales</taxon>
        <taxon>Streptosporangiaceae</taxon>
        <taxon>Nonomuraea</taxon>
    </lineage>
</organism>
<dbReference type="NCBIfam" id="TIGR00778">
    <property type="entry name" value="ahpD_dom"/>
    <property type="match status" value="1"/>
</dbReference>
<feature type="domain" description="Carboxymuconolactone decarboxylase-like" evidence="1">
    <location>
        <begin position="16"/>
        <end position="92"/>
    </location>
</feature>
<dbReference type="SUPFAM" id="SSF69118">
    <property type="entry name" value="AhpD-like"/>
    <property type="match status" value="1"/>
</dbReference>
<keyword evidence="2" id="KW-0575">Peroxidase</keyword>
<gene>
    <name evidence="2" type="ORF">SAMN05421869_11934</name>
</gene>